<dbReference type="GO" id="GO:0006226">
    <property type="term" value="P:dUMP biosynthetic process"/>
    <property type="evidence" value="ECO:0007669"/>
    <property type="project" value="UniProtKB-UniRule"/>
</dbReference>
<dbReference type="AlphaFoldDB" id="A0A371NBV7"/>
<dbReference type="InterPro" id="IPR011962">
    <property type="entry name" value="dCTP_deaminase"/>
</dbReference>
<feature type="binding site" evidence="4">
    <location>
        <position position="176"/>
    </location>
    <ligand>
        <name>dCTP</name>
        <dbReference type="ChEBI" id="CHEBI:61481"/>
    </ligand>
</feature>
<dbReference type="Pfam" id="PF22769">
    <property type="entry name" value="DCD"/>
    <property type="match status" value="1"/>
</dbReference>
<comment type="caution">
    <text evidence="6">The sequence shown here is derived from an EMBL/GenBank/DDBJ whole genome shotgun (WGS) entry which is preliminary data.</text>
</comment>
<feature type="binding site" evidence="4">
    <location>
        <position position="162"/>
    </location>
    <ligand>
        <name>dCTP</name>
        <dbReference type="ChEBI" id="CHEBI:61481"/>
    </ligand>
</feature>
<comment type="function">
    <text evidence="4">Bifunctional enzyme that catalyzes both the deamination of dCTP to dUTP and the hydrolysis of dUTP to dUMP without releasing the toxic dUTP intermediate.</text>
</comment>
<comment type="catalytic activity">
    <reaction evidence="4">
        <text>dCTP + 2 H2O = dUMP + NH4(+) + diphosphate</text>
        <dbReference type="Rhea" id="RHEA:19205"/>
        <dbReference type="ChEBI" id="CHEBI:15377"/>
        <dbReference type="ChEBI" id="CHEBI:28938"/>
        <dbReference type="ChEBI" id="CHEBI:33019"/>
        <dbReference type="ChEBI" id="CHEBI:61481"/>
        <dbReference type="ChEBI" id="CHEBI:246422"/>
        <dbReference type="EC" id="3.5.4.30"/>
    </reaction>
</comment>
<evidence type="ECO:0000256" key="5">
    <source>
        <dbReference type="SAM" id="MobiDB-lite"/>
    </source>
</evidence>
<feature type="compositionally biased region" description="Basic and acidic residues" evidence="5">
    <location>
        <begin position="175"/>
        <end position="184"/>
    </location>
</feature>
<dbReference type="CDD" id="cd07557">
    <property type="entry name" value="trimeric_dUTPase"/>
    <property type="match status" value="1"/>
</dbReference>
<feature type="site" description="Important for bifunctional activity" evidence="4">
    <location>
        <begin position="130"/>
        <end position="131"/>
    </location>
</feature>
<feature type="binding site" evidence="4">
    <location>
        <begin position="141"/>
        <end position="143"/>
    </location>
    <ligand>
        <name>dCTP</name>
        <dbReference type="ChEBI" id="CHEBI:61481"/>
    </ligand>
</feature>
<dbReference type="FunFam" id="2.70.40.10:FF:000005">
    <property type="entry name" value="dCTP deaminase, dUMP-forming"/>
    <property type="match status" value="1"/>
</dbReference>
<dbReference type="EMBL" id="QREL01000004">
    <property type="protein sequence ID" value="REE24660.1"/>
    <property type="molecule type" value="Genomic_DNA"/>
</dbReference>
<comment type="similarity">
    <text evidence="4">Belongs to the dCTP deaminase family.</text>
</comment>
<dbReference type="GO" id="GO:0015949">
    <property type="term" value="P:nucleobase-containing small molecule interconversion"/>
    <property type="evidence" value="ECO:0007669"/>
    <property type="project" value="TreeGrafter"/>
</dbReference>
<evidence type="ECO:0000313" key="7">
    <source>
        <dbReference type="Proteomes" id="UP000256864"/>
    </source>
</evidence>
<dbReference type="PANTHER" id="PTHR42680">
    <property type="entry name" value="DCTP DEAMINASE"/>
    <property type="match status" value="1"/>
</dbReference>
<dbReference type="InterPro" id="IPR036157">
    <property type="entry name" value="dUTPase-like_sf"/>
</dbReference>
<dbReference type="GO" id="GO:0033973">
    <property type="term" value="F:dCTP deaminase (dUMP-forming) activity"/>
    <property type="evidence" value="ECO:0007669"/>
    <property type="project" value="UniProtKB-UniRule"/>
</dbReference>
<evidence type="ECO:0000256" key="2">
    <source>
        <dbReference type="ARBA" id="ARBA00022801"/>
    </source>
</evidence>
<reference evidence="6 7" key="1">
    <citation type="submission" date="2018-07" db="EMBL/GenBank/DDBJ databases">
        <title>Genomic Encyclopedia of Type Strains, Phase IV (KMG-IV): sequencing the most valuable type-strain genomes for metagenomic binning, comparative biology and taxonomic classification.</title>
        <authorList>
            <person name="Goeker M."/>
        </authorList>
    </citation>
    <scope>NUCLEOTIDE SEQUENCE [LARGE SCALE GENOMIC DNA]</scope>
    <source>
        <strain evidence="6 7">DSM 7466</strain>
    </source>
</reference>
<dbReference type="InterPro" id="IPR033704">
    <property type="entry name" value="dUTPase_trimeric"/>
</dbReference>
<proteinExistence type="inferred from homology"/>
<dbReference type="GO" id="GO:0006229">
    <property type="term" value="P:dUTP biosynthetic process"/>
    <property type="evidence" value="ECO:0007669"/>
    <property type="project" value="InterPro"/>
</dbReference>
<accession>A0A371NBV7</accession>
<dbReference type="GO" id="GO:0008829">
    <property type="term" value="F:dCTP deaminase activity"/>
    <property type="evidence" value="ECO:0007669"/>
    <property type="project" value="InterPro"/>
</dbReference>
<organism evidence="6 7">
    <name type="scientific">Methanothermobacter defluvii</name>
    <dbReference type="NCBI Taxonomy" id="49339"/>
    <lineage>
        <taxon>Archaea</taxon>
        <taxon>Methanobacteriati</taxon>
        <taxon>Methanobacteriota</taxon>
        <taxon>Methanomada group</taxon>
        <taxon>Methanobacteria</taxon>
        <taxon>Methanobacteriales</taxon>
        <taxon>Methanobacteriaceae</taxon>
        <taxon>Methanothermobacter</taxon>
    </lineage>
</organism>
<dbReference type="UniPathway" id="UPA00610">
    <property type="reaction ID" value="UER00667"/>
</dbReference>
<dbReference type="GO" id="GO:0000166">
    <property type="term" value="F:nucleotide binding"/>
    <property type="evidence" value="ECO:0007669"/>
    <property type="project" value="UniProtKB-KW"/>
</dbReference>
<gene>
    <name evidence="4" type="primary">dcd</name>
    <name evidence="6" type="ORF">C7452_1769</name>
</gene>
<sequence length="207" mass="23677">MAEIREEMFLMAILSDRDIKRYIEEGLITIDPLDDPERQIQPSSVDLRIGNEFKGFRVIRKPCIDPKDPSDIESYMETFHVEDGPFIIHPGEFALATTHEYIALPEDLVARVEGRSSIGRLGITMHVTAGYIDPGFHGRITLEISNIGKMPVALYPRQRVCQIVFETMTSPAERPYGHPSRDSKYIGQTRPQTSRIKDDYEIRNSRL</sequence>
<comment type="subunit">
    <text evidence="4">Homotrimer.</text>
</comment>
<feature type="region of interest" description="Disordered" evidence="5">
    <location>
        <begin position="171"/>
        <end position="193"/>
    </location>
</feature>
<feature type="binding site" evidence="4">
    <location>
        <position position="184"/>
    </location>
    <ligand>
        <name>dCTP</name>
        <dbReference type="ChEBI" id="CHEBI:61481"/>
    </ligand>
</feature>
<dbReference type="HAMAP" id="MF_00146">
    <property type="entry name" value="dCTP_deaminase"/>
    <property type="match status" value="1"/>
</dbReference>
<feature type="active site" description="Proton donor/acceptor" evidence="4">
    <location>
        <position position="143"/>
    </location>
</feature>
<dbReference type="Gene3D" id="2.70.40.10">
    <property type="match status" value="1"/>
</dbReference>
<keyword evidence="7" id="KW-1185">Reference proteome</keyword>
<evidence type="ECO:0000256" key="4">
    <source>
        <dbReference type="HAMAP-Rule" id="MF_00146"/>
    </source>
</evidence>
<evidence type="ECO:0000256" key="1">
    <source>
        <dbReference type="ARBA" id="ARBA00022741"/>
    </source>
</evidence>
<feature type="binding site" evidence="4">
    <location>
        <position position="188"/>
    </location>
    <ligand>
        <name>dCTP</name>
        <dbReference type="ChEBI" id="CHEBI:61481"/>
    </ligand>
</feature>
<dbReference type="Proteomes" id="UP000256864">
    <property type="component" value="Unassembled WGS sequence"/>
</dbReference>
<dbReference type="EC" id="3.5.4.30" evidence="4"/>
<evidence type="ECO:0000313" key="6">
    <source>
        <dbReference type="EMBL" id="REE24660.1"/>
    </source>
</evidence>
<keyword evidence="3 4" id="KW-0546">Nucleotide metabolism</keyword>
<keyword evidence="2 4" id="KW-0378">Hydrolase</keyword>
<comment type="pathway">
    <text evidence="4">Pyrimidine metabolism; dUMP biosynthesis; dUMP from dCTP: step 1/1.</text>
</comment>
<dbReference type="SUPFAM" id="SSF51283">
    <property type="entry name" value="dUTPase-like"/>
    <property type="match status" value="1"/>
</dbReference>
<dbReference type="PANTHER" id="PTHR42680:SF3">
    <property type="entry name" value="DCTP DEAMINASE"/>
    <property type="match status" value="1"/>
</dbReference>
<dbReference type="NCBIfam" id="TIGR02274">
    <property type="entry name" value="dCTP_deam"/>
    <property type="match status" value="1"/>
</dbReference>
<feature type="binding site" evidence="4">
    <location>
        <position position="133"/>
    </location>
    <ligand>
        <name>dCTP</name>
        <dbReference type="ChEBI" id="CHEBI:61481"/>
    </ligand>
</feature>
<evidence type="ECO:0000256" key="3">
    <source>
        <dbReference type="ARBA" id="ARBA00023080"/>
    </source>
</evidence>
<feature type="binding site" evidence="4">
    <location>
        <begin position="115"/>
        <end position="120"/>
    </location>
    <ligand>
        <name>dCTP</name>
        <dbReference type="ChEBI" id="CHEBI:61481"/>
    </ligand>
</feature>
<name>A0A371NBV7_9EURY</name>
<keyword evidence="1 4" id="KW-0547">Nucleotide-binding</keyword>
<protein>
    <recommendedName>
        <fullName evidence="4">dCTP deaminase, dUMP-forming</fullName>
        <ecNumber evidence="4">3.5.4.30</ecNumber>
    </recommendedName>
    <alternativeName>
        <fullName evidence="4">Bifunctional dCTP deaminase:dUTPase</fullName>
    </alternativeName>
    <alternativeName>
        <fullName evidence="4">DCD-DUT</fullName>
    </alternativeName>
</protein>